<evidence type="ECO:0000256" key="4">
    <source>
        <dbReference type="ARBA" id="ARBA00022801"/>
    </source>
</evidence>
<dbReference type="SMART" id="SM00849">
    <property type="entry name" value="Lactamase_B"/>
    <property type="match status" value="1"/>
</dbReference>
<protein>
    <submittedName>
        <fullName evidence="7">N-acyl homoserine lactonase</fullName>
        <ecNumber evidence="7">3.1.1.81</ecNumber>
    </submittedName>
</protein>
<dbReference type="EC" id="3.1.1.81" evidence="7"/>
<reference evidence="8" key="1">
    <citation type="submission" date="2015-09" db="EMBL/GenBank/DDBJ databases">
        <authorList>
            <person name="Rodrigo-Torres L."/>
            <person name="Arahal D.R."/>
        </authorList>
    </citation>
    <scope>NUCLEOTIDE SEQUENCE [LARGE SCALE GENOMIC DNA]</scope>
    <source>
        <strain evidence="8">CECT 4293</strain>
    </source>
</reference>
<evidence type="ECO:0000256" key="3">
    <source>
        <dbReference type="ARBA" id="ARBA00022723"/>
    </source>
</evidence>
<dbReference type="SUPFAM" id="SSF56281">
    <property type="entry name" value="Metallo-hydrolase/oxidoreductase"/>
    <property type="match status" value="1"/>
</dbReference>
<keyword evidence="3" id="KW-0479">Metal-binding</keyword>
<keyword evidence="5" id="KW-0862">Zinc</keyword>
<gene>
    <name evidence="7" type="primary">Y2-aiiA_2</name>
    <name evidence="7" type="ORF">RUM4293_03622</name>
</gene>
<evidence type="ECO:0000256" key="1">
    <source>
        <dbReference type="ARBA" id="ARBA00001947"/>
    </source>
</evidence>
<evidence type="ECO:0000313" key="7">
    <source>
        <dbReference type="EMBL" id="CUH44716.1"/>
    </source>
</evidence>
<dbReference type="GO" id="GO:0102007">
    <property type="term" value="F:acyl-L-homoserine-lactone lactonohydrolase activity"/>
    <property type="evidence" value="ECO:0007669"/>
    <property type="project" value="UniProtKB-EC"/>
</dbReference>
<proteinExistence type="inferred from homology"/>
<evidence type="ECO:0000313" key="8">
    <source>
        <dbReference type="Proteomes" id="UP000050786"/>
    </source>
</evidence>
<name>A0A0N7LPB0_9RHOB</name>
<dbReference type="PANTHER" id="PTHR42978">
    <property type="entry name" value="QUORUM-QUENCHING LACTONASE YTNP-RELATED-RELATED"/>
    <property type="match status" value="1"/>
</dbReference>
<dbReference type="EMBL" id="CYPS01000057">
    <property type="protein sequence ID" value="CUH44716.1"/>
    <property type="molecule type" value="Genomic_DNA"/>
</dbReference>
<sequence>MRAEGFIKGRPMSLAVLNFGLFKVHSNSRIIGISGFAIQTDENETILVDTGLPEKYVKDAQSASEEDRLDEFGEVLECKPDNLPAAQLAKLGLTSEDVALHVCTHTHIDHVGGLHAFPEAPILMSANERKLATPLYWGNAQPLDWPECDYILVESDVRVGPGLTVLEAPGHSPGQIALLVELPSRAVMLTSDAISRVEEFDEKFVGAWNEAAANTSAERLMKLAAEKDAFVIYGHCPKQWPSLRKAPETYS</sequence>
<keyword evidence="4 7" id="KW-0378">Hydrolase</keyword>
<dbReference type="Gene3D" id="3.60.15.10">
    <property type="entry name" value="Ribonuclease Z/Hydroxyacylglutathione hydrolase-like"/>
    <property type="match status" value="1"/>
</dbReference>
<comment type="similarity">
    <text evidence="2">Belongs to the metallo-beta-lactamase superfamily.</text>
</comment>
<keyword evidence="8" id="KW-1185">Reference proteome</keyword>
<dbReference type="AlphaFoldDB" id="A0A0N7LPB0"/>
<dbReference type="PANTHER" id="PTHR42978:SF2">
    <property type="entry name" value="102 KBASES UNSTABLE REGION: FROM 1 TO 119443"/>
    <property type="match status" value="1"/>
</dbReference>
<organism evidence="7 8">
    <name type="scientific">Ruegeria atlantica</name>
    <dbReference type="NCBI Taxonomy" id="81569"/>
    <lineage>
        <taxon>Bacteria</taxon>
        <taxon>Pseudomonadati</taxon>
        <taxon>Pseudomonadota</taxon>
        <taxon>Alphaproteobacteria</taxon>
        <taxon>Rhodobacterales</taxon>
        <taxon>Roseobacteraceae</taxon>
        <taxon>Ruegeria</taxon>
    </lineage>
</organism>
<feature type="domain" description="Metallo-beta-lactamase" evidence="6">
    <location>
        <begin position="32"/>
        <end position="235"/>
    </location>
</feature>
<dbReference type="CDD" id="cd07729">
    <property type="entry name" value="AHL_lactonase_MBL-fold"/>
    <property type="match status" value="1"/>
</dbReference>
<dbReference type="InterPro" id="IPR001279">
    <property type="entry name" value="Metallo-B-lactamas"/>
</dbReference>
<comment type="cofactor">
    <cofactor evidence="1">
        <name>Zn(2+)</name>
        <dbReference type="ChEBI" id="CHEBI:29105"/>
    </cofactor>
</comment>
<dbReference type="GO" id="GO:0046872">
    <property type="term" value="F:metal ion binding"/>
    <property type="evidence" value="ECO:0007669"/>
    <property type="project" value="UniProtKB-KW"/>
</dbReference>
<evidence type="ECO:0000256" key="2">
    <source>
        <dbReference type="ARBA" id="ARBA00007749"/>
    </source>
</evidence>
<accession>A0A0N7LPB0</accession>
<dbReference type="RefSeq" id="WP_082649354.1">
    <property type="nucleotide sequence ID" value="NZ_CYPS01000057.1"/>
</dbReference>
<dbReference type="Pfam" id="PF00753">
    <property type="entry name" value="Lactamase_B"/>
    <property type="match status" value="1"/>
</dbReference>
<dbReference type="InterPro" id="IPR036866">
    <property type="entry name" value="RibonucZ/Hydroxyglut_hydro"/>
</dbReference>
<dbReference type="InterPro" id="IPR051013">
    <property type="entry name" value="MBL_superfamily_lactonases"/>
</dbReference>
<evidence type="ECO:0000256" key="5">
    <source>
        <dbReference type="ARBA" id="ARBA00022833"/>
    </source>
</evidence>
<evidence type="ECO:0000259" key="6">
    <source>
        <dbReference type="SMART" id="SM00849"/>
    </source>
</evidence>
<dbReference type="Proteomes" id="UP000050786">
    <property type="component" value="Unassembled WGS sequence"/>
</dbReference>